<dbReference type="Gene3D" id="1.10.630.10">
    <property type="entry name" value="Cytochrome P450"/>
    <property type="match status" value="1"/>
</dbReference>
<keyword evidence="7" id="KW-0408">Iron</keyword>
<dbReference type="InterPro" id="IPR002401">
    <property type="entry name" value="Cyt_P450_E_grp-I"/>
</dbReference>
<dbReference type="PANTHER" id="PTHR46300:SF5">
    <property type="entry name" value="CYTOCHROME P450"/>
    <property type="match status" value="1"/>
</dbReference>
<dbReference type="GO" id="GO:0004497">
    <property type="term" value="F:monooxygenase activity"/>
    <property type="evidence" value="ECO:0007669"/>
    <property type="project" value="UniProtKB-KW"/>
</dbReference>
<evidence type="ECO:0000256" key="8">
    <source>
        <dbReference type="ARBA" id="ARBA00023033"/>
    </source>
</evidence>
<evidence type="ECO:0000313" key="9">
    <source>
        <dbReference type="EMBL" id="KAF7346404.1"/>
    </source>
</evidence>
<keyword evidence="4" id="KW-0349">Heme</keyword>
<dbReference type="InterPro" id="IPR050364">
    <property type="entry name" value="Cytochrome_P450_fung"/>
</dbReference>
<dbReference type="GO" id="GO:0016020">
    <property type="term" value="C:membrane"/>
    <property type="evidence" value="ECO:0007669"/>
    <property type="project" value="UniProtKB-SubCell"/>
</dbReference>
<dbReference type="GO" id="GO:0020037">
    <property type="term" value="F:heme binding"/>
    <property type="evidence" value="ECO:0007669"/>
    <property type="project" value="InterPro"/>
</dbReference>
<dbReference type="InterPro" id="IPR001128">
    <property type="entry name" value="Cyt_P450"/>
</dbReference>
<name>A0A8H7CQF1_9AGAR</name>
<dbReference type="GO" id="GO:0016705">
    <property type="term" value="F:oxidoreductase activity, acting on paired donors, with incorporation or reduction of molecular oxygen"/>
    <property type="evidence" value="ECO:0007669"/>
    <property type="project" value="InterPro"/>
</dbReference>
<evidence type="ECO:0000256" key="4">
    <source>
        <dbReference type="ARBA" id="ARBA00022617"/>
    </source>
</evidence>
<sequence length="441" mass="48976">MNSYYSSLALLALAIVLLRFLRSRNRRHLSFPPGPSPYPLIGNLCDLPTKLPWLIYTEWGHQYRSELVHVGVLGQHIVIVNSVKAAVELFEKRSDIYSDRPFLAMLDLMGWCFHVGFMPLGARLTAAIIMKTLYGYEVQSSDDHFVALSENATKKLSQSAFSGAAAVNTFPILRYLPSWMPGASFHRFAAESRRLTKEMRQVPFEFAKQNMCDGVDSESIVAKLLEANGHNDGAAIQEMAAAAYAAGADTKRAQTEIDTVIGTYRLPRFEDRPSLPYIEALYREVMRWKPVGSLVVHATTADDVYDGYFIPKGTTVIGNIWAMTRDESIYSEPERFNPDRFFTADGKLNDDDTILAFGCDSVGAYARVATLQTRQSGGTIVSVLSTFNIAKAKDDAGNEIDIDPSYSDGMISHPDPFACSITPRSEVVKSLVQVTTETYDL</sequence>
<comment type="caution">
    <text evidence="9">The sequence shown here is derived from an EMBL/GenBank/DDBJ whole genome shotgun (WGS) entry which is preliminary data.</text>
</comment>
<dbReference type="InterPro" id="IPR036396">
    <property type="entry name" value="Cyt_P450_sf"/>
</dbReference>
<organism evidence="9 10">
    <name type="scientific">Mycena sanguinolenta</name>
    <dbReference type="NCBI Taxonomy" id="230812"/>
    <lineage>
        <taxon>Eukaryota</taxon>
        <taxon>Fungi</taxon>
        <taxon>Dikarya</taxon>
        <taxon>Basidiomycota</taxon>
        <taxon>Agaricomycotina</taxon>
        <taxon>Agaricomycetes</taxon>
        <taxon>Agaricomycetidae</taxon>
        <taxon>Agaricales</taxon>
        <taxon>Marasmiineae</taxon>
        <taxon>Mycenaceae</taxon>
        <taxon>Mycena</taxon>
    </lineage>
</organism>
<evidence type="ECO:0000256" key="3">
    <source>
        <dbReference type="ARBA" id="ARBA00010617"/>
    </source>
</evidence>
<dbReference type="AlphaFoldDB" id="A0A8H7CQF1"/>
<evidence type="ECO:0000256" key="6">
    <source>
        <dbReference type="ARBA" id="ARBA00023002"/>
    </source>
</evidence>
<evidence type="ECO:0000256" key="7">
    <source>
        <dbReference type="ARBA" id="ARBA00023004"/>
    </source>
</evidence>
<gene>
    <name evidence="9" type="ORF">MSAN_01868300</name>
</gene>
<keyword evidence="5" id="KW-0479">Metal-binding</keyword>
<dbReference type="EMBL" id="JACAZH010000019">
    <property type="protein sequence ID" value="KAF7346404.1"/>
    <property type="molecule type" value="Genomic_DNA"/>
</dbReference>
<accession>A0A8H7CQF1</accession>
<evidence type="ECO:0000313" key="10">
    <source>
        <dbReference type="Proteomes" id="UP000623467"/>
    </source>
</evidence>
<dbReference type="Proteomes" id="UP000623467">
    <property type="component" value="Unassembled WGS sequence"/>
</dbReference>
<dbReference type="Pfam" id="PF00067">
    <property type="entry name" value="p450"/>
    <property type="match status" value="1"/>
</dbReference>
<evidence type="ECO:0000256" key="1">
    <source>
        <dbReference type="ARBA" id="ARBA00001971"/>
    </source>
</evidence>
<keyword evidence="6" id="KW-0560">Oxidoreductase</keyword>
<comment type="cofactor">
    <cofactor evidence="1">
        <name>heme</name>
        <dbReference type="ChEBI" id="CHEBI:30413"/>
    </cofactor>
</comment>
<proteinExistence type="inferred from homology"/>
<evidence type="ECO:0000256" key="5">
    <source>
        <dbReference type="ARBA" id="ARBA00022723"/>
    </source>
</evidence>
<evidence type="ECO:0000256" key="2">
    <source>
        <dbReference type="ARBA" id="ARBA00005179"/>
    </source>
</evidence>
<dbReference type="SUPFAM" id="SSF48264">
    <property type="entry name" value="Cytochrome P450"/>
    <property type="match status" value="1"/>
</dbReference>
<comment type="pathway">
    <text evidence="2">Secondary metabolite biosynthesis.</text>
</comment>
<protein>
    <submittedName>
        <fullName evidence="9">O-methylsterigmatocystin oxidoreductase</fullName>
    </submittedName>
</protein>
<dbReference type="GO" id="GO:0005506">
    <property type="term" value="F:iron ion binding"/>
    <property type="evidence" value="ECO:0007669"/>
    <property type="project" value="InterPro"/>
</dbReference>
<comment type="similarity">
    <text evidence="3">Belongs to the cytochrome P450 family.</text>
</comment>
<dbReference type="OrthoDB" id="2789670at2759"/>
<dbReference type="PRINTS" id="PR00463">
    <property type="entry name" value="EP450I"/>
</dbReference>
<reference evidence="9" key="1">
    <citation type="submission" date="2020-05" db="EMBL/GenBank/DDBJ databases">
        <title>Mycena genomes resolve the evolution of fungal bioluminescence.</title>
        <authorList>
            <person name="Tsai I.J."/>
        </authorList>
    </citation>
    <scope>NUCLEOTIDE SEQUENCE</scope>
    <source>
        <strain evidence="9">160909Yilan</strain>
    </source>
</reference>
<dbReference type="PANTHER" id="PTHR46300">
    <property type="entry name" value="P450, PUTATIVE (EUROFUNG)-RELATED-RELATED"/>
    <property type="match status" value="1"/>
</dbReference>
<keyword evidence="8" id="KW-0503">Monooxygenase</keyword>
<keyword evidence="10" id="KW-1185">Reference proteome</keyword>